<reference evidence="8 9" key="1">
    <citation type="submission" date="2019-06" db="EMBL/GenBank/DDBJ databases">
        <title>Complete genome sequence of Helicobacter suis SNTW101c.</title>
        <authorList>
            <person name="Rimbara E."/>
            <person name="Suzuki M."/>
            <person name="Matsui H."/>
            <person name="Nakamura M."/>
            <person name="Mori S."/>
            <person name="Shibayama K."/>
        </authorList>
    </citation>
    <scope>NUCLEOTIDE SEQUENCE [LARGE SCALE GENOMIC DNA]</scope>
    <source>
        <strain evidence="8 9">SNTW101c</strain>
    </source>
</reference>
<evidence type="ECO:0000256" key="3">
    <source>
        <dbReference type="ARBA" id="ARBA00022679"/>
    </source>
</evidence>
<dbReference type="InterPro" id="IPR017850">
    <property type="entry name" value="Alkaline_phosphatase_core_sf"/>
</dbReference>
<evidence type="ECO:0000259" key="7">
    <source>
        <dbReference type="Pfam" id="PF00884"/>
    </source>
</evidence>
<keyword evidence="2" id="KW-1003">Cell membrane</keyword>
<name>A0A6J4CYG1_9HELI</name>
<gene>
    <name evidence="8" type="ORF">SNTW_08900</name>
</gene>
<evidence type="ECO:0000256" key="4">
    <source>
        <dbReference type="ARBA" id="ARBA00022692"/>
    </source>
</evidence>
<dbReference type="InterPro" id="IPR058130">
    <property type="entry name" value="PEA_transf_C"/>
</dbReference>
<organism evidence="8 9">
    <name type="scientific">Helicobacter suis</name>
    <dbReference type="NCBI Taxonomy" id="104628"/>
    <lineage>
        <taxon>Bacteria</taxon>
        <taxon>Pseudomonadati</taxon>
        <taxon>Campylobacterota</taxon>
        <taxon>Epsilonproteobacteria</taxon>
        <taxon>Campylobacterales</taxon>
        <taxon>Helicobacteraceae</taxon>
        <taxon>Helicobacter</taxon>
    </lineage>
</organism>
<dbReference type="EMBL" id="AP019774">
    <property type="protein sequence ID" value="BCD70245.1"/>
    <property type="molecule type" value="Genomic_DNA"/>
</dbReference>
<dbReference type="GO" id="GO:0005886">
    <property type="term" value="C:plasma membrane"/>
    <property type="evidence" value="ECO:0007669"/>
    <property type="project" value="UniProtKB-SubCell"/>
</dbReference>
<keyword evidence="4" id="KW-0812">Transmembrane</keyword>
<dbReference type="Gene3D" id="3.40.720.10">
    <property type="entry name" value="Alkaline Phosphatase, subunit A"/>
    <property type="match status" value="1"/>
</dbReference>
<dbReference type="GO" id="GO:0016776">
    <property type="term" value="F:phosphotransferase activity, phosphate group as acceptor"/>
    <property type="evidence" value="ECO:0007669"/>
    <property type="project" value="TreeGrafter"/>
</dbReference>
<feature type="domain" description="Sulfatase N-terminal" evidence="7">
    <location>
        <begin position="63"/>
        <end position="338"/>
    </location>
</feature>
<dbReference type="PANTHER" id="PTHR30443">
    <property type="entry name" value="INNER MEMBRANE PROTEIN"/>
    <property type="match status" value="1"/>
</dbReference>
<proteinExistence type="predicted"/>
<comment type="subcellular location">
    <subcellularLocation>
        <location evidence="1">Cell membrane</location>
        <topology evidence="1">Multi-pass membrane protein</topology>
    </subcellularLocation>
</comment>
<dbReference type="Proteomes" id="UP000317935">
    <property type="component" value="Chromosome"/>
</dbReference>
<dbReference type="CDD" id="cd16017">
    <property type="entry name" value="LptA"/>
    <property type="match status" value="1"/>
</dbReference>
<dbReference type="GO" id="GO:0009244">
    <property type="term" value="P:lipopolysaccharide core region biosynthetic process"/>
    <property type="evidence" value="ECO:0007669"/>
    <property type="project" value="TreeGrafter"/>
</dbReference>
<keyword evidence="3" id="KW-0808">Transferase</keyword>
<evidence type="ECO:0000256" key="1">
    <source>
        <dbReference type="ARBA" id="ARBA00004651"/>
    </source>
</evidence>
<accession>A0A6J4CYG1</accession>
<evidence type="ECO:0000256" key="5">
    <source>
        <dbReference type="ARBA" id="ARBA00022989"/>
    </source>
</evidence>
<dbReference type="InterPro" id="IPR040423">
    <property type="entry name" value="PEA_transferase"/>
</dbReference>
<keyword evidence="6" id="KW-0472">Membrane</keyword>
<evidence type="ECO:0000256" key="6">
    <source>
        <dbReference type="ARBA" id="ARBA00023136"/>
    </source>
</evidence>
<evidence type="ECO:0000313" key="9">
    <source>
        <dbReference type="Proteomes" id="UP000317935"/>
    </source>
</evidence>
<evidence type="ECO:0000313" key="8">
    <source>
        <dbReference type="EMBL" id="BCD70245.1"/>
    </source>
</evidence>
<dbReference type="SUPFAM" id="SSF53649">
    <property type="entry name" value="Alkaline phosphatase-like"/>
    <property type="match status" value="1"/>
</dbReference>
<sequence length="352" mass="40020">MLFFTWSFTHAKQWLFLDKHAKYIGGLTLPYSYSINLIRAAFNSFNASPPKLFSNAKAQSKNQVVVLVIGESARRANYSIYGYNRPTTPKLQARLNKHEILALKATSCATYTTAALECMLTSKKGYENLPSFLHRQGVSVVLLSLNNAEPFMRIDWHPREDKWQDWLLSLGVPPPFNFDEALARSLPFLLKRYKNNLLVILHLKGSHGPLYVDKIPHNFAPFKPICTHKEPHTCSLSSLINAYDNTIAYNDFVLDLLIQELKQSKRPALLLYMSDHGESLGEHGMYLHGTPFLIAPDFQKQIPFIIFTNGFKPPHLPSDQISYTQDMIFSSILSAFGMQKSNAYNPACDLFK</sequence>
<dbReference type="RefSeq" id="WP_231102915.1">
    <property type="nucleotide sequence ID" value="NZ_AP019774.1"/>
</dbReference>
<keyword evidence="5" id="KW-1133">Transmembrane helix</keyword>
<protein>
    <recommendedName>
        <fullName evidence="7">Sulfatase N-terminal domain-containing protein</fullName>
    </recommendedName>
</protein>
<dbReference type="PANTHER" id="PTHR30443:SF0">
    <property type="entry name" value="PHOSPHOETHANOLAMINE TRANSFERASE EPTA"/>
    <property type="match status" value="1"/>
</dbReference>
<dbReference type="InterPro" id="IPR000917">
    <property type="entry name" value="Sulfatase_N"/>
</dbReference>
<dbReference type="AlphaFoldDB" id="A0A6J4CYG1"/>
<evidence type="ECO:0000256" key="2">
    <source>
        <dbReference type="ARBA" id="ARBA00022475"/>
    </source>
</evidence>
<dbReference type="Pfam" id="PF00884">
    <property type="entry name" value="Sulfatase"/>
    <property type="match status" value="1"/>
</dbReference>